<name>A0A8H3DNR6_9AGAM</name>
<evidence type="ECO:0000313" key="3">
    <source>
        <dbReference type="Proteomes" id="UP000663850"/>
    </source>
</evidence>
<accession>A0A8H3DNR6</accession>
<gene>
    <name evidence="2" type="ORF">RDB_LOCUS128496</name>
</gene>
<dbReference type="EMBL" id="CAJMWZ010006930">
    <property type="protein sequence ID" value="CAE6529430.1"/>
    <property type="molecule type" value="Genomic_DNA"/>
</dbReference>
<sequence>MVKHTFLREIESNGPKEEKDKQQKEGRGTKTRKTYLEHRYTRRRQRLVIHGIHKQLRQISLVEGCDFSREERPGELAAFSGWDEAVGCAFLGELGLPAAEVVEQSHVGLDQHAVEELVDV</sequence>
<reference evidence="2" key="1">
    <citation type="submission" date="2021-01" db="EMBL/GenBank/DDBJ databases">
        <authorList>
            <person name="Kaushik A."/>
        </authorList>
    </citation>
    <scope>NUCLEOTIDE SEQUENCE</scope>
    <source>
        <strain evidence="2">Type strain: AG8-Rh-89/</strain>
    </source>
</reference>
<organism evidence="2 3">
    <name type="scientific">Rhizoctonia solani</name>
    <dbReference type="NCBI Taxonomy" id="456999"/>
    <lineage>
        <taxon>Eukaryota</taxon>
        <taxon>Fungi</taxon>
        <taxon>Dikarya</taxon>
        <taxon>Basidiomycota</taxon>
        <taxon>Agaricomycotina</taxon>
        <taxon>Agaricomycetes</taxon>
        <taxon>Cantharellales</taxon>
        <taxon>Ceratobasidiaceae</taxon>
        <taxon>Rhizoctonia</taxon>
    </lineage>
</organism>
<protein>
    <submittedName>
        <fullName evidence="2">Uncharacterized protein</fullName>
    </submittedName>
</protein>
<feature type="region of interest" description="Disordered" evidence="1">
    <location>
        <begin position="1"/>
        <end position="32"/>
    </location>
</feature>
<comment type="caution">
    <text evidence="2">The sequence shown here is derived from an EMBL/GenBank/DDBJ whole genome shotgun (WGS) entry which is preliminary data.</text>
</comment>
<proteinExistence type="predicted"/>
<dbReference type="AlphaFoldDB" id="A0A8H3DNR6"/>
<dbReference type="Proteomes" id="UP000663850">
    <property type="component" value="Unassembled WGS sequence"/>
</dbReference>
<evidence type="ECO:0000313" key="2">
    <source>
        <dbReference type="EMBL" id="CAE6529430.1"/>
    </source>
</evidence>
<evidence type="ECO:0000256" key="1">
    <source>
        <dbReference type="SAM" id="MobiDB-lite"/>
    </source>
</evidence>